<dbReference type="Pfam" id="PF13561">
    <property type="entry name" value="adh_short_C2"/>
    <property type="match status" value="1"/>
</dbReference>
<dbReference type="PRINTS" id="PR00080">
    <property type="entry name" value="SDRFAMILY"/>
</dbReference>
<protein>
    <submittedName>
        <fullName evidence="2">Short-chain dehydrogenase</fullName>
    </submittedName>
</protein>
<dbReference type="PANTHER" id="PTHR42760">
    <property type="entry name" value="SHORT-CHAIN DEHYDROGENASES/REDUCTASES FAMILY MEMBER"/>
    <property type="match status" value="1"/>
</dbReference>
<proteinExistence type="inferred from homology"/>
<dbReference type="FunFam" id="3.40.50.720:FF:000084">
    <property type="entry name" value="Short-chain dehydrogenase reductase"/>
    <property type="match status" value="1"/>
</dbReference>
<evidence type="ECO:0000313" key="2">
    <source>
        <dbReference type="EMBL" id="PAT34450.1"/>
    </source>
</evidence>
<accession>A0A2A2A7F9</accession>
<reference evidence="2 3" key="1">
    <citation type="submission" date="2017-08" db="EMBL/GenBank/DDBJ databases">
        <title>WGS of Clinical strains of the CDC Group NO-1 linked to zoonotic infections in humans.</title>
        <authorList>
            <person name="Bernier A.-M."/>
            <person name="Bernard K."/>
        </authorList>
    </citation>
    <scope>NUCLEOTIDE SEQUENCE [LARGE SCALE GENOMIC DNA]</scope>
    <source>
        <strain evidence="2 3">NML03-0146</strain>
    </source>
</reference>
<gene>
    <name evidence="2" type="ORF">CK620_09625</name>
</gene>
<comment type="caution">
    <text evidence="2">The sequence shown here is derived from an EMBL/GenBank/DDBJ whole genome shotgun (WGS) entry which is preliminary data.</text>
</comment>
<dbReference type="SUPFAM" id="SSF51735">
    <property type="entry name" value="NAD(P)-binding Rossmann-fold domains"/>
    <property type="match status" value="1"/>
</dbReference>
<organism evidence="2 3">
    <name type="scientific">Vandammella animalimorsus</name>
    <dbReference type="NCBI Taxonomy" id="2029117"/>
    <lineage>
        <taxon>Bacteria</taxon>
        <taxon>Pseudomonadati</taxon>
        <taxon>Pseudomonadota</taxon>
        <taxon>Betaproteobacteria</taxon>
        <taxon>Burkholderiales</taxon>
        <taxon>Comamonadaceae</taxon>
        <taxon>Vandammella</taxon>
    </lineage>
</organism>
<dbReference type="Proteomes" id="UP000217999">
    <property type="component" value="Unassembled WGS sequence"/>
</dbReference>
<evidence type="ECO:0000313" key="3">
    <source>
        <dbReference type="Proteomes" id="UP000217999"/>
    </source>
</evidence>
<evidence type="ECO:0000256" key="1">
    <source>
        <dbReference type="ARBA" id="ARBA00006484"/>
    </source>
</evidence>
<dbReference type="AlphaFoldDB" id="A0A2A2A7F9"/>
<sequence length="253" mass="26521">METRTALVTGAAGGIGQAVCRALAQQELRIVLADCKEVVALQALADTLPGQRHAVVQVDIGELESIERMYARLQSQGIGLSVLVNVAAISPVGDGGARIDVKATSPQLWNRVFAVNAFGTYAMCRGFLMQLPPDIAHGRIVNFASTAAQLGGYQSCAAYVASKAAVIAFTKALAREVAPQGITANVVSPGLIDTPMLRARLRPGDERAALGLVPLERIGLPEEVAAAVSYLIRPEASYVTGSTLDVNGGYYMA</sequence>
<dbReference type="GO" id="GO:0016616">
    <property type="term" value="F:oxidoreductase activity, acting on the CH-OH group of donors, NAD or NADP as acceptor"/>
    <property type="evidence" value="ECO:0007669"/>
    <property type="project" value="TreeGrafter"/>
</dbReference>
<dbReference type="EMBL" id="NSJF01000004">
    <property type="protein sequence ID" value="PAT34450.1"/>
    <property type="molecule type" value="Genomic_DNA"/>
</dbReference>
<name>A0A2A2A7F9_9BURK</name>
<dbReference type="PRINTS" id="PR00081">
    <property type="entry name" value="GDHRDH"/>
</dbReference>
<comment type="similarity">
    <text evidence="1">Belongs to the short-chain dehydrogenases/reductases (SDR) family.</text>
</comment>
<dbReference type="RefSeq" id="WP_095550103.1">
    <property type="nucleotide sequence ID" value="NZ_NSJF01000004.1"/>
</dbReference>
<dbReference type="InterPro" id="IPR036291">
    <property type="entry name" value="NAD(P)-bd_dom_sf"/>
</dbReference>
<dbReference type="CDD" id="cd05233">
    <property type="entry name" value="SDR_c"/>
    <property type="match status" value="1"/>
</dbReference>
<dbReference type="Gene3D" id="3.40.50.720">
    <property type="entry name" value="NAD(P)-binding Rossmann-like Domain"/>
    <property type="match status" value="1"/>
</dbReference>
<dbReference type="InterPro" id="IPR002347">
    <property type="entry name" value="SDR_fam"/>
</dbReference>